<protein>
    <recommendedName>
        <fullName evidence="3">Pentatricopeptide repeat-containing protein</fullName>
    </recommendedName>
</protein>
<gene>
    <name evidence="1" type="ORF">L1049_012385</name>
</gene>
<dbReference type="Gene3D" id="1.25.40.10">
    <property type="entry name" value="Tetratricopeptide repeat domain"/>
    <property type="match status" value="1"/>
</dbReference>
<reference evidence="1 2" key="1">
    <citation type="journal article" date="2024" name="Plant J.">
        <title>Genome sequences and population genomics reveal climatic adaptation and genomic divergence between two closely related sweetgum species.</title>
        <authorList>
            <person name="Xu W.Q."/>
            <person name="Ren C.Q."/>
            <person name="Zhang X.Y."/>
            <person name="Comes H.P."/>
            <person name="Liu X.H."/>
            <person name="Li Y.G."/>
            <person name="Kettle C.J."/>
            <person name="Jalonen R."/>
            <person name="Gaisberger H."/>
            <person name="Ma Y.Z."/>
            <person name="Qiu Y.X."/>
        </authorList>
    </citation>
    <scope>NUCLEOTIDE SEQUENCE [LARGE SCALE GENOMIC DNA]</scope>
    <source>
        <strain evidence="1">Hangzhou</strain>
    </source>
</reference>
<sequence length="92" mass="10575">MSSRQISSLTWCFELLGCLLPRIQRYARTEKALQSVAELACLEESFEANIQDYIKLIDCYGKENRVQDAENTLLLAMKRRGFICDQVTLTIP</sequence>
<evidence type="ECO:0000313" key="2">
    <source>
        <dbReference type="Proteomes" id="UP001415857"/>
    </source>
</evidence>
<dbReference type="PANTHER" id="PTHR46862">
    <property type="entry name" value="OS07G0661900 PROTEIN"/>
    <property type="match status" value="1"/>
</dbReference>
<accession>A0AAP0R411</accession>
<dbReference type="Proteomes" id="UP001415857">
    <property type="component" value="Unassembled WGS sequence"/>
</dbReference>
<dbReference type="InterPro" id="IPR011990">
    <property type="entry name" value="TPR-like_helical_dom_sf"/>
</dbReference>
<proteinExistence type="predicted"/>
<evidence type="ECO:0008006" key="3">
    <source>
        <dbReference type="Google" id="ProtNLM"/>
    </source>
</evidence>
<dbReference type="PANTHER" id="PTHR46862:SF3">
    <property type="entry name" value="OS07G0661900 PROTEIN"/>
    <property type="match status" value="1"/>
</dbReference>
<dbReference type="EMBL" id="JBBPBK010000396">
    <property type="protein sequence ID" value="KAK9265441.1"/>
    <property type="molecule type" value="Genomic_DNA"/>
</dbReference>
<evidence type="ECO:0000313" key="1">
    <source>
        <dbReference type="EMBL" id="KAK9265441.1"/>
    </source>
</evidence>
<organism evidence="1 2">
    <name type="scientific">Liquidambar formosana</name>
    <name type="common">Formosan gum</name>
    <dbReference type="NCBI Taxonomy" id="63359"/>
    <lineage>
        <taxon>Eukaryota</taxon>
        <taxon>Viridiplantae</taxon>
        <taxon>Streptophyta</taxon>
        <taxon>Embryophyta</taxon>
        <taxon>Tracheophyta</taxon>
        <taxon>Spermatophyta</taxon>
        <taxon>Magnoliopsida</taxon>
        <taxon>eudicotyledons</taxon>
        <taxon>Gunneridae</taxon>
        <taxon>Pentapetalae</taxon>
        <taxon>Saxifragales</taxon>
        <taxon>Altingiaceae</taxon>
        <taxon>Liquidambar</taxon>
    </lineage>
</organism>
<name>A0AAP0R411_LIQFO</name>
<dbReference type="AlphaFoldDB" id="A0AAP0R411"/>
<comment type="caution">
    <text evidence="1">The sequence shown here is derived from an EMBL/GenBank/DDBJ whole genome shotgun (WGS) entry which is preliminary data.</text>
</comment>
<keyword evidence="2" id="KW-1185">Reference proteome</keyword>